<feature type="coiled-coil region" evidence="1">
    <location>
        <begin position="1249"/>
        <end position="1345"/>
    </location>
</feature>
<sequence length="1666" mass="185337">MRSQRSSSSSGHTNATVVPQTPSLPATLTESLQEYYTAHMRHEQQQQQRQQQQQQQPPVQESPPPSRPRLSASAAAPVDVLTHIRKASERLSSSAARSSSGARDADELGRLSSSAAVHRSVSPPNSVATAAPAQQRRQTWTDADAAPPPRSAPEVGHTHVHLSPSSPSSSSASPLPRQTNAAEELLHTRRQLEEMRRLYAFEKQAHLQHRTRQLREEAQQRQDDDGVTERTVQLLTDYETLVRHRDVASRKHLSEVVQRVADEWQRQAAELEHTRAACEAHLLARLHDAVAEQQADLAARLQRHLLSVAASTAEAERAQHAAIATAVREQVDSLQGEYRALLEHDMAERTRLMDEQVAHRETQWRRFLTEEHASMIAAGEAAAREASRRQLETLHAAMRDVTGLRRQLLQEHTRRQAEVGQAYIDAYGSLAGEYVAAAEETAEFVQGLQRDYAGVIAALHAEVRRVEEEKQEAVRLAAQCSAQVADAVARQLHDVEAGVEARWQSRWAAEQAAHHAAVLQLTDAQEAALEKVRRADAAEAARLCRQHDEERASWQDSLARRDDAHAVAVEEERRTAQAVLQRVEAERNALAVRVRDLTAEQQRASVAHEAALLDVRRAEEVRFSAQLRALQESYDEVLLQYKETTKAASNSGGTATSSTAATALARVAELETALSEVRAVHATQVQQAVQEAAALWSARLEDLRRQQRSDGEAVEQQHRALRASLLDEVRQREEALEETHAGLRQRHAEAVQEAVQREREAAQWARERLERHYEAERRTAAAESEARLRACEEVVVMREKRLEAAEAEWQQRRAQDQDAALRRVAEHAAAAQATQLTALEAREARLAQQLVVAEQELRGRVRREMDVQLVERLDAAAADWTRLMEAELQRRLATWQEARGQELESVLRMHCEQVRLLHAHHTAQLTTLLDAQQQRVAEDAEAMRTREAAWAAARAASLDEMQHAAAARLQEVRVAEQTQWDATREQRAAERRASIDAIARETADRLAAAEEARAQVEAEISASHESLRHQYQVKMSAALAEQRSTHDAAMAQARAEAAAALQRTAAALQQQHETHLDEVRTAYEEQLAAQRGSHAAALAAAHSTAQERATRREREVDAALEEHEAAAAARLHEVRRAHDQRIEALQRRCDAQARELRDADVRSMALAQRIHEEEEGKLRTEYEASLAGLRDALEARNVAYAGLQVSLYTRVQAEADRVQAATEERLAHVAEQLQQRQQADLAQLRTSHAAELAAQAQRLRDAHAAATEAQETRWAALLEDERRDRRAAEERAVTAEAEVAELRVSVEQQRAVAHRDLDDEYRGLLEQLRHTVQEERTELARRSLEAEELRFAAEVLRHRPPPRRASPATATTPIVVAAPAIPATSVAGRTARVARAAAAAAAAAAGGTPPHQQQQQRRSSPHLLTPPAAAVDCSETNDDEDSGGVGGSGVAVVLQRAARRLQQLWEVLETPTAEQHAFLADAHALAQWTPVAELQDVLTREQRRLEAQLPLLEAMTRREYVQRQLHSMEGVAPLALLSVNSSSRSTRSAAAHKRVSGDDDEDKDESRDGGVRITMAAELQQQSPSSSPFTDGSTRDVSLSAAVSPPTKTRSGGTANKQKQQQKQQLEQLRLELHRLTEQLRRDVTAHEKQYAQLFCVHGTRVMDTL</sequence>
<dbReference type="InterPro" id="IPR012899">
    <property type="entry name" value="LTXXQ"/>
</dbReference>
<proteinExistence type="predicted"/>
<keyword evidence="1" id="KW-0175">Coiled coil</keyword>
<feature type="compositionally biased region" description="Low complexity" evidence="2">
    <location>
        <begin position="45"/>
        <end position="59"/>
    </location>
</feature>
<evidence type="ECO:0000313" key="4">
    <source>
        <dbReference type="Proteomes" id="UP001430356"/>
    </source>
</evidence>
<protein>
    <submittedName>
        <fullName evidence="3">LTXXQ motif family protein</fullName>
    </submittedName>
</protein>
<accession>A0AAW0EL99</accession>
<feature type="compositionally biased region" description="Polar residues" evidence="2">
    <location>
        <begin position="11"/>
        <end position="34"/>
    </location>
</feature>
<feature type="region of interest" description="Disordered" evidence="2">
    <location>
        <begin position="1543"/>
        <end position="1567"/>
    </location>
</feature>
<feature type="compositionally biased region" description="Low complexity" evidence="2">
    <location>
        <begin position="1"/>
        <end position="10"/>
    </location>
</feature>
<feature type="coiled-coil region" evidence="1">
    <location>
        <begin position="999"/>
        <end position="1026"/>
    </location>
</feature>
<feature type="coiled-coil region" evidence="1">
    <location>
        <begin position="1128"/>
        <end position="1162"/>
    </location>
</feature>
<feature type="region of interest" description="Disordered" evidence="2">
    <location>
        <begin position="1579"/>
        <end position="1622"/>
    </location>
</feature>
<dbReference type="Proteomes" id="UP001430356">
    <property type="component" value="Unassembled WGS sequence"/>
</dbReference>
<dbReference type="Pfam" id="PF07813">
    <property type="entry name" value="LTXXQ"/>
    <property type="match status" value="1"/>
</dbReference>
<evidence type="ECO:0000313" key="3">
    <source>
        <dbReference type="EMBL" id="KAK7194905.1"/>
    </source>
</evidence>
<feature type="compositionally biased region" description="Polar residues" evidence="2">
    <location>
        <begin position="1606"/>
        <end position="1616"/>
    </location>
</feature>
<feature type="compositionally biased region" description="Low complexity" evidence="2">
    <location>
        <begin position="90"/>
        <end position="102"/>
    </location>
</feature>
<feature type="region of interest" description="Disordered" evidence="2">
    <location>
        <begin position="1"/>
        <end position="76"/>
    </location>
</feature>
<feature type="compositionally biased region" description="Low complexity" evidence="2">
    <location>
        <begin position="128"/>
        <end position="145"/>
    </location>
</feature>
<evidence type="ECO:0000256" key="2">
    <source>
        <dbReference type="SAM" id="MobiDB-lite"/>
    </source>
</evidence>
<feature type="region of interest" description="Disordered" evidence="2">
    <location>
        <begin position="89"/>
        <end position="178"/>
    </location>
</feature>
<feature type="region of interest" description="Disordered" evidence="2">
    <location>
        <begin position="1402"/>
        <end position="1446"/>
    </location>
</feature>
<reference evidence="3 4" key="1">
    <citation type="journal article" date="2021" name="MBio">
        <title>A New Model Trypanosomatid, Novymonas esmeraldas: Genomic Perception of Its 'Candidatus Pandoraea novymonadis' Endosymbiont.</title>
        <authorList>
            <person name="Zakharova A."/>
            <person name="Saura A."/>
            <person name="Butenko A."/>
            <person name="Podesvova L."/>
            <person name="Warmusova S."/>
            <person name="Kostygov A.Y."/>
            <person name="Nenarokova A."/>
            <person name="Lukes J."/>
            <person name="Opperdoes F.R."/>
            <person name="Yurchenko V."/>
        </authorList>
    </citation>
    <scope>NUCLEOTIDE SEQUENCE [LARGE SCALE GENOMIC DNA]</scope>
    <source>
        <strain evidence="3 4">E262AT.01</strain>
    </source>
</reference>
<name>A0AAW0EL99_9TRYP</name>
<dbReference type="EMBL" id="JAECZO010000044">
    <property type="protein sequence ID" value="KAK7194905.1"/>
    <property type="molecule type" value="Genomic_DNA"/>
</dbReference>
<keyword evidence="4" id="KW-1185">Reference proteome</keyword>
<gene>
    <name evidence="3" type="ORF">NESM_000412400</name>
</gene>
<feature type="coiled-coil region" evidence="1">
    <location>
        <begin position="726"/>
        <end position="856"/>
    </location>
</feature>
<feature type="coiled-coil region" evidence="1">
    <location>
        <begin position="456"/>
        <end position="483"/>
    </location>
</feature>
<comment type="caution">
    <text evidence="3">The sequence shown here is derived from an EMBL/GenBank/DDBJ whole genome shotgun (WGS) entry which is preliminary data.</text>
</comment>
<feature type="coiled-coil region" evidence="1">
    <location>
        <begin position="566"/>
        <end position="600"/>
    </location>
</feature>
<evidence type="ECO:0000256" key="1">
    <source>
        <dbReference type="SAM" id="Coils"/>
    </source>
</evidence>
<feature type="compositionally biased region" description="Low complexity" evidence="2">
    <location>
        <begin position="162"/>
        <end position="176"/>
    </location>
</feature>
<organism evidence="3 4">
    <name type="scientific">Novymonas esmeraldas</name>
    <dbReference type="NCBI Taxonomy" id="1808958"/>
    <lineage>
        <taxon>Eukaryota</taxon>
        <taxon>Discoba</taxon>
        <taxon>Euglenozoa</taxon>
        <taxon>Kinetoplastea</taxon>
        <taxon>Metakinetoplastina</taxon>
        <taxon>Trypanosomatida</taxon>
        <taxon>Trypanosomatidae</taxon>
        <taxon>Novymonas</taxon>
    </lineage>
</organism>
<feature type="compositionally biased region" description="Polar residues" evidence="2">
    <location>
        <begin position="1579"/>
        <end position="1597"/>
    </location>
</feature>
<feature type="compositionally biased region" description="Low complexity" evidence="2">
    <location>
        <begin position="1402"/>
        <end position="1422"/>
    </location>
</feature>